<keyword evidence="7" id="KW-0998">Cell outer membrane</keyword>
<feature type="chain" id="PRO_5024969352" evidence="8">
    <location>
        <begin position="26"/>
        <end position="369"/>
    </location>
</feature>
<keyword evidence="4 8" id="KW-0732">Signal</keyword>
<dbReference type="GO" id="GO:0006811">
    <property type="term" value="P:monoatomic ion transport"/>
    <property type="evidence" value="ECO:0007669"/>
    <property type="project" value="UniProtKB-KW"/>
</dbReference>
<accession>A0A662Z8G6</accession>
<evidence type="ECO:0000256" key="1">
    <source>
        <dbReference type="ARBA" id="ARBA00022448"/>
    </source>
</evidence>
<dbReference type="PANTHER" id="PTHR34501">
    <property type="entry name" value="PROTEIN YDDL-RELATED"/>
    <property type="match status" value="1"/>
</dbReference>
<dbReference type="Proteomes" id="UP000243374">
    <property type="component" value="Unassembled WGS sequence"/>
</dbReference>
<dbReference type="GO" id="GO:0046930">
    <property type="term" value="C:pore complex"/>
    <property type="evidence" value="ECO:0007669"/>
    <property type="project" value="UniProtKB-KW"/>
</dbReference>
<sequence length="369" mass="41014">MSAKRLIKCSLLVLVMGSSVLSAEAATVYKRQGTSLGINGRIQSVFYSNNYNLAGDHDSSIHNSSRFGVRGKVKITKWFSAFAYSQWDMNSTGSTTGSKARDQYVGADFGRYGVLTVGKFKDATYYAESVVDNYEQAGGTVQGHFDHSRRQGQVMYTYDNYGVHGQLGIQTAQDNVPVVRNKFHNLGSKYKDRWDIDSGFSSALGYTFDDILSGPLSVRSGYSYLKGQTGHDITSRAFVNFKHTAFSIAWGNVNSGFYVAALHDYGKVNFKANDWLKIKGFELSLGYAFDNGVSVLSGYESVKFEEDGSVNHRIKRVPLLLNYRLNATFNIWSEAGFNAGSDHKTDFGAKKYSKRMDKSVFSLGARYTF</sequence>
<reference evidence="9 10" key="1">
    <citation type="submission" date="2016-10" db="EMBL/GenBank/DDBJ databases">
        <authorList>
            <person name="Varghese N."/>
            <person name="Submissions S."/>
        </authorList>
    </citation>
    <scope>NUCLEOTIDE SEQUENCE [LARGE SCALE GENOMIC DNA]</scope>
    <source>
        <strain evidence="9 10">22B</strain>
    </source>
</reference>
<dbReference type="SUPFAM" id="SSF56935">
    <property type="entry name" value="Porins"/>
    <property type="match status" value="1"/>
</dbReference>
<dbReference type="GO" id="GO:0015288">
    <property type="term" value="F:porin activity"/>
    <property type="evidence" value="ECO:0007669"/>
    <property type="project" value="UniProtKB-KW"/>
</dbReference>
<dbReference type="RefSeq" id="WP_074838393.1">
    <property type="nucleotide sequence ID" value="NZ_CP047056.1"/>
</dbReference>
<gene>
    <name evidence="9" type="ORF">SAMN04487865_100259</name>
</gene>
<evidence type="ECO:0000256" key="7">
    <source>
        <dbReference type="ARBA" id="ARBA00023237"/>
    </source>
</evidence>
<dbReference type="Gene3D" id="2.40.160.10">
    <property type="entry name" value="Porin"/>
    <property type="match status" value="1"/>
</dbReference>
<keyword evidence="2" id="KW-1134">Transmembrane beta strand</keyword>
<keyword evidence="5" id="KW-0406">Ion transport</keyword>
<keyword evidence="6" id="KW-0626">Porin</keyword>
<keyword evidence="10" id="KW-1185">Reference proteome</keyword>
<evidence type="ECO:0000256" key="4">
    <source>
        <dbReference type="ARBA" id="ARBA00022729"/>
    </source>
</evidence>
<evidence type="ECO:0000256" key="2">
    <source>
        <dbReference type="ARBA" id="ARBA00022452"/>
    </source>
</evidence>
<keyword evidence="3" id="KW-0812">Transmembrane</keyword>
<evidence type="ECO:0000313" key="10">
    <source>
        <dbReference type="Proteomes" id="UP000243374"/>
    </source>
</evidence>
<protein>
    <submittedName>
        <fullName evidence="9">Outer membrane protein (Porin)</fullName>
    </submittedName>
</protein>
<dbReference type="InterPro" id="IPR050298">
    <property type="entry name" value="Gram-neg_bact_OMP"/>
</dbReference>
<proteinExistence type="predicted"/>
<dbReference type="OrthoDB" id="8173690at2"/>
<keyword evidence="2" id="KW-0472">Membrane</keyword>
<keyword evidence="1" id="KW-0813">Transport</keyword>
<evidence type="ECO:0000256" key="3">
    <source>
        <dbReference type="ARBA" id="ARBA00022692"/>
    </source>
</evidence>
<evidence type="ECO:0000256" key="8">
    <source>
        <dbReference type="SAM" id="SignalP"/>
    </source>
</evidence>
<evidence type="ECO:0000256" key="6">
    <source>
        <dbReference type="ARBA" id="ARBA00023114"/>
    </source>
</evidence>
<dbReference type="InterPro" id="IPR023614">
    <property type="entry name" value="Porin_dom_sf"/>
</dbReference>
<feature type="signal peptide" evidence="8">
    <location>
        <begin position="1"/>
        <end position="25"/>
    </location>
</feature>
<evidence type="ECO:0000313" key="9">
    <source>
        <dbReference type="EMBL" id="SFJ78760.1"/>
    </source>
</evidence>
<dbReference type="AlphaFoldDB" id="A0A662Z8G6"/>
<dbReference type="PANTHER" id="PTHR34501:SF9">
    <property type="entry name" value="MAJOR OUTER MEMBRANE PROTEIN P.IA"/>
    <property type="match status" value="1"/>
</dbReference>
<dbReference type="EMBL" id="FOSF01000002">
    <property type="protein sequence ID" value="SFJ78760.1"/>
    <property type="molecule type" value="Genomic_DNA"/>
</dbReference>
<evidence type="ECO:0000256" key="5">
    <source>
        <dbReference type="ARBA" id="ARBA00023065"/>
    </source>
</evidence>
<name>A0A662Z8G6_9GAMM</name>
<organism evidence="9 10">
    <name type="scientific">Succinivibrio dextrinosolvens</name>
    <dbReference type="NCBI Taxonomy" id="83771"/>
    <lineage>
        <taxon>Bacteria</taxon>
        <taxon>Pseudomonadati</taxon>
        <taxon>Pseudomonadota</taxon>
        <taxon>Gammaproteobacteria</taxon>
        <taxon>Aeromonadales</taxon>
        <taxon>Succinivibrionaceae</taxon>
        <taxon>Succinivibrio</taxon>
    </lineage>
</organism>